<feature type="domain" description="RNA polymerase sigma factor 70 region 4 type 2" evidence="8">
    <location>
        <begin position="105"/>
        <end position="155"/>
    </location>
</feature>
<dbReference type="Pfam" id="PF08281">
    <property type="entry name" value="Sigma70_r4_2"/>
    <property type="match status" value="1"/>
</dbReference>
<evidence type="ECO:0000313" key="9">
    <source>
        <dbReference type="EMBL" id="WUV43619.1"/>
    </source>
</evidence>
<evidence type="ECO:0000256" key="6">
    <source>
        <dbReference type="ARBA" id="ARBA00023163"/>
    </source>
</evidence>
<evidence type="ECO:0000256" key="1">
    <source>
        <dbReference type="ARBA" id="ARBA00010641"/>
    </source>
</evidence>
<dbReference type="InterPro" id="IPR013325">
    <property type="entry name" value="RNA_pol_sigma_r2"/>
</dbReference>
<dbReference type="PANTHER" id="PTHR30173:SF43">
    <property type="entry name" value="ECF RNA POLYMERASE SIGMA FACTOR SIGI-RELATED"/>
    <property type="match status" value="1"/>
</dbReference>
<dbReference type="RefSeq" id="WP_329406149.1">
    <property type="nucleotide sequence ID" value="NZ_CP109441.1"/>
</dbReference>
<dbReference type="InterPro" id="IPR014284">
    <property type="entry name" value="RNA_pol_sigma-70_dom"/>
</dbReference>
<protein>
    <submittedName>
        <fullName evidence="9">Sigma-70 family RNA polymerase sigma factor</fullName>
    </submittedName>
</protein>
<feature type="domain" description="RNA polymerase sigma-70 region 2" evidence="7">
    <location>
        <begin position="10"/>
        <end position="72"/>
    </location>
</feature>
<comment type="subunit">
    <text evidence="2">Interacts transiently with the RNA polymerase catalytic core formed by RpoA, RpoB, RpoC and RpoZ (2 alpha, 1 beta, 1 beta' and 1 omega subunit) to form the RNA polymerase holoenzyme that can initiate transcription.</text>
</comment>
<evidence type="ECO:0000259" key="8">
    <source>
        <dbReference type="Pfam" id="PF08281"/>
    </source>
</evidence>
<gene>
    <name evidence="9" type="ORF">OG563_30935</name>
</gene>
<dbReference type="InterPro" id="IPR013324">
    <property type="entry name" value="RNA_pol_sigma_r3/r4-like"/>
</dbReference>
<dbReference type="NCBIfam" id="TIGR02937">
    <property type="entry name" value="sigma70-ECF"/>
    <property type="match status" value="1"/>
</dbReference>
<dbReference type="Gene3D" id="1.10.10.10">
    <property type="entry name" value="Winged helix-like DNA-binding domain superfamily/Winged helix DNA-binding domain"/>
    <property type="match status" value="1"/>
</dbReference>
<keyword evidence="5" id="KW-0238">DNA-binding</keyword>
<comment type="similarity">
    <text evidence="1">Belongs to the sigma-70 factor family. ECF subfamily.</text>
</comment>
<name>A0ABZ1YK90_9NOCA</name>
<keyword evidence="6" id="KW-0804">Transcription</keyword>
<evidence type="ECO:0000313" key="10">
    <source>
        <dbReference type="Proteomes" id="UP001432062"/>
    </source>
</evidence>
<organism evidence="9 10">
    <name type="scientific">Nocardia vinacea</name>
    <dbReference type="NCBI Taxonomy" id="96468"/>
    <lineage>
        <taxon>Bacteria</taxon>
        <taxon>Bacillati</taxon>
        <taxon>Actinomycetota</taxon>
        <taxon>Actinomycetes</taxon>
        <taxon>Mycobacteriales</taxon>
        <taxon>Nocardiaceae</taxon>
        <taxon>Nocardia</taxon>
    </lineage>
</organism>
<dbReference type="InterPro" id="IPR007627">
    <property type="entry name" value="RNA_pol_sigma70_r2"/>
</dbReference>
<dbReference type="InterPro" id="IPR013249">
    <property type="entry name" value="RNA_pol_sigma70_r4_t2"/>
</dbReference>
<proteinExistence type="inferred from homology"/>
<evidence type="ECO:0000256" key="3">
    <source>
        <dbReference type="ARBA" id="ARBA00023015"/>
    </source>
</evidence>
<dbReference type="InterPro" id="IPR036388">
    <property type="entry name" value="WH-like_DNA-bd_sf"/>
</dbReference>
<evidence type="ECO:0000256" key="4">
    <source>
        <dbReference type="ARBA" id="ARBA00023082"/>
    </source>
</evidence>
<dbReference type="SUPFAM" id="SSF88659">
    <property type="entry name" value="Sigma3 and sigma4 domains of RNA polymerase sigma factors"/>
    <property type="match status" value="1"/>
</dbReference>
<dbReference type="SUPFAM" id="SSF88946">
    <property type="entry name" value="Sigma2 domain of RNA polymerase sigma factors"/>
    <property type="match status" value="1"/>
</dbReference>
<dbReference type="PANTHER" id="PTHR30173">
    <property type="entry name" value="SIGMA 19 FACTOR"/>
    <property type="match status" value="1"/>
</dbReference>
<dbReference type="InterPro" id="IPR052704">
    <property type="entry name" value="ECF_Sigma-70_Domain"/>
</dbReference>
<dbReference type="InterPro" id="IPR032710">
    <property type="entry name" value="NTF2-like_dom_sf"/>
</dbReference>
<accession>A0ABZ1YK90</accession>
<reference evidence="9" key="1">
    <citation type="submission" date="2022-10" db="EMBL/GenBank/DDBJ databases">
        <title>The complete genomes of actinobacterial strains from the NBC collection.</title>
        <authorList>
            <person name="Joergensen T.S."/>
            <person name="Alvarez Arevalo M."/>
            <person name="Sterndorff E.B."/>
            <person name="Faurdal D."/>
            <person name="Vuksanovic O."/>
            <person name="Mourched A.-S."/>
            <person name="Charusanti P."/>
            <person name="Shaw S."/>
            <person name="Blin K."/>
            <person name="Weber T."/>
        </authorList>
    </citation>
    <scope>NUCLEOTIDE SEQUENCE</scope>
    <source>
        <strain evidence="9">NBC_01482</strain>
    </source>
</reference>
<dbReference type="EMBL" id="CP109441">
    <property type="protein sequence ID" value="WUV43619.1"/>
    <property type="molecule type" value="Genomic_DNA"/>
</dbReference>
<sequence length="280" mass="30420">MDEKFLAERFEEHRTHLLAVAYRMLGSGSEADDAVQEAWLRLSRSDSDEIENLGGWLTTVVARVCLNMLQFRKSRREEPLDEFEPVPDVDGPEQEAVLGDSIGLALLVVLDTLAPPERLSFVLHDMFAVPFDEIATIVGKTPTAARQLASRARRRVQGVRATADRDRQREVVDAFLAASRSGEFEALLTLLDPDVVLRVDAAAIATGAAVASGANAVAQTFSGRAKAAQLALIDGRAGLVWSVGGQPRVVFDFTVSEGRIVAIDLLADPETLELMELRVG</sequence>
<dbReference type="Gene3D" id="1.10.1740.10">
    <property type="match status" value="1"/>
</dbReference>
<evidence type="ECO:0000259" key="7">
    <source>
        <dbReference type="Pfam" id="PF04542"/>
    </source>
</evidence>
<keyword evidence="3" id="KW-0805">Transcription regulation</keyword>
<dbReference type="Pfam" id="PF04542">
    <property type="entry name" value="Sigma70_r2"/>
    <property type="match status" value="1"/>
</dbReference>
<dbReference type="Proteomes" id="UP001432062">
    <property type="component" value="Chromosome"/>
</dbReference>
<keyword evidence="4" id="KW-0731">Sigma factor</keyword>
<evidence type="ECO:0000256" key="5">
    <source>
        <dbReference type="ARBA" id="ARBA00023125"/>
    </source>
</evidence>
<dbReference type="Gene3D" id="3.10.450.50">
    <property type="match status" value="1"/>
</dbReference>
<dbReference type="SUPFAM" id="SSF54427">
    <property type="entry name" value="NTF2-like"/>
    <property type="match status" value="1"/>
</dbReference>
<keyword evidence="10" id="KW-1185">Reference proteome</keyword>
<evidence type="ECO:0000256" key="2">
    <source>
        <dbReference type="ARBA" id="ARBA00011344"/>
    </source>
</evidence>